<comment type="caution">
    <text evidence="2">The sequence shown here is derived from an EMBL/GenBank/DDBJ whole genome shotgun (WGS) entry which is preliminary data.</text>
</comment>
<proteinExistence type="predicted"/>
<dbReference type="Gene3D" id="3.10.450.50">
    <property type="match status" value="1"/>
</dbReference>
<keyword evidence="3" id="KW-1185">Reference proteome</keyword>
<organism evidence="2 3">
    <name type="scientific">Dyella monticola</name>
    <dbReference type="NCBI Taxonomy" id="1927958"/>
    <lineage>
        <taxon>Bacteria</taxon>
        <taxon>Pseudomonadati</taxon>
        <taxon>Pseudomonadota</taxon>
        <taxon>Gammaproteobacteria</taxon>
        <taxon>Lysobacterales</taxon>
        <taxon>Rhodanobacteraceae</taxon>
        <taxon>Dyella</taxon>
    </lineage>
</organism>
<gene>
    <name evidence="2" type="ORF">DWU98_18930</name>
</gene>
<name>A0A370WST2_9GAMM</name>
<dbReference type="Proteomes" id="UP000254258">
    <property type="component" value="Unassembled WGS sequence"/>
</dbReference>
<feature type="domain" description="SnoaL-like" evidence="1">
    <location>
        <begin position="11"/>
        <end position="103"/>
    </location>
</feature>
<evidence type="ECO:0000313" key="3">
    <source>
        <dbReference type="Proteomes" id="UP000254258"/>
    </source>
</evidence>
<reference evidence="2 3" key="1">
    <citation type="submission" date="2018-07" db="EMBL/GenBank/DDBJ databases">
        <title>Dyella monticola sp. nov. and Dyella psychrodurans sp. nov. isolated from monsoon evergreen broad-leaved forest soil of Dinghu Mountain, China.</title>
        <authorList>
            <person name="Gao Z."/>
            <person name="Qiu L."/>
        </authorList>
    </citation>
    <scope>NUCLEOTIDE SEQUENCE [LARGE SCALE GENOMIC DNA]</scope>
    <source>
        <strain evidence="2 3">4G-K06</strain>
    </source>
</reference>
<accession>A0A370WST2</accession>
<dbReference type="SUPFAM" id="SSF54427">
    <property type="entry name" value="NTF2-like"/>
    <property type="match status" value="1"/>
</dbReference>
<evidence type="ECO:0000313" key="2">
    <source>
        <dbReference type="EMBL" id="RDS79228.1"/>
    </source>
</evidence>
<dbReference type="InterPro" id="IPR032710">
    <property type="entry name" value="NTF2-like_dom_sf"/>
</dbReference>
<dbReference type="OrthoDB" id="117872at2"/>
<evidence type="ECO:0000259" key="1">
    <source>
        <dbReference type="Pfam" id="PF12680"/>
    </source>
</evidence>
<dbReference type="AlphaFoldDB" id="A0A370WST2"/>
<dbReference type="Pfam" id="PF12680">
    <property type="entry name" value="SnoaL_2"/>
    <property type="match status" value="1"/>
</dbReference>
<sequence>MDAQNIRMSLERHWSASAAGDQVVEHEIYHDDAVCEYPQSGEIIRGRRNLQALRSHHPGKPSGFAIRQIAGEGNLWVSEYVITYGNTIAYTVSIMEFQDGKVLHETQYFADPFAAPAWRAQWVERAPDRQHAQKASTQPLG</sequence>
<dbReference type="RefSeq" id="WP_115497155.1">
    <property type="nucleotide sequence ID" value="NZ_QRBE01000015.1"/>
</dbReference>
<protein>
    <submittedName>
        <fullName evidence="2">Nuclear transport factor 2 family protein</fullName>
    </submittedName>
</protein>
<dbReference type="EMBL" id="QRBE01000015">
    <property type="protein sequence ID" value="RDS79228.1"/>
    <property type="molecule type" value="Genomic_DNA"/>
</dbReference>
<dbReference type="InterPro" id="IPR037401">
    <property type="entry name" value="SnoaL-like"/>
</dbReference>